<evidence type="ECO:0000313" key="4">
    <source>
        <dbReference type="PDB" id="8IMM"/>
    </source>
</evidence>
<name>A0AAJ6N6G4_9CYAN</name>
<evidence type="ECO:0007829" key="6">
    <source>
        <dbReference type="PDB" id="8IMM"/>
    </source>
</evidence>
<dbReference type="PROSITE" id="PS51445">
    <property type="entry name" value="PBS_LINKER"/>
    <property type="match status" value="1"/>
</dbReference>
<dbReference type="PDB" id="8IML">
    <property type="method" value="EM"/>
    <property type="resolution" value="2.74 A"/>
    <property type="chains" value="4=1-252"/>
</dbReference>
<feature type="binding site" evidence="5">
    <location>
        <position position="129"/>
    </location>
    <ligand>
        <name>(2R,3E)-phycocyanobilin</name>
        <dbReference type="ChEBI" id="CHEBI:85275"/>
        <label>4</label>
    </ligand>
</feature>
<dbReference type="PANTHER" id="PTHR34011">
    <property type="entry name" value="PHYCOBILISOME 32.1 KDA LINKER POLYPEPTIDE, PHYCOCYANIN-ASSOCIATED, ROD 2-RELATED"/>
    <property type="match status" value="1"/>
</dbReference>
<dbReference type="PDB" id="8IMM">
    <property type="method" value="EM"/>
    <property type="resolution" value="2.76 A"/>
    <property type="chains" value="4=1-252"/>
</dbReference>
<accession>A0AAJ6N6G4</accession>
<comment type="similarity">
    <text evidence="1">Belongs to the phycobilisome linker protein family.</text>
</comment>
<organism evidence="4">
    <name type="scientific">Anthocerotibacter panamensis</name>
    <dbReference type="NCBI Taxonomy" id="2857077"/>
    <lineage>
        <taxon>Bacteria</taxon>
        <taxon>Bacillati</taxon>
        <taxon>Cyanobacteriota</taxon>
        <taxon>Cyanophyceae</taxon>
        <taxon>Gloeobacterales</taxon>
        <taxon>Anthocerotibacteraceae</taxon>
        <taxon>Anthocerotibacter</taxon>
    </lineage>
</organism>
<feature type="domain" description="PBS-linker" evidence="2">
    <location>
        <begin position="11"/>
        <end position="189"/>
    </location>
</feature>
<evidence type="ECO:0000259" key="2">
    <source>
        <dbReference type="PROSITE" id="PS51445"/>
    </source>
</evidence>
<dbReference type="AlphaFoldDB" id="A0AAJ6N6G4"/>
<evidence type="ECO:0000313" key="3">
    <source>
        <dbReference type="PDB" id="8IML"/>
    </source>
</evidence>
<dbReference type="GO" id="GO:0015979">
    <property type="term" value="P:photosynthesis"/>
    <property type="evidence" value="ECO:0007669"/>
    <property type="project" value="InterPro"/>
</dbReference>
<evidence type="ECO:0007829" key="5">
    <source>
        <dbReference type="PDB" id="8IML"/>
    </source>
</evidence>
<reference evidence="5 6" key="1">
    <citation type="journal article" date="2023" name="Nat. Commun.">
        <title>A structure of the relict phycobilisome from a thylakoid-free cyanobacterium.</title>
        <authorList>
            <person name="Jiang H.W."/>
            <person name="Wu H.Y."/>
            <person name="Wang C.H."/>
            <person name="Yang C.H."/>
            <person name="Ko J.T."/>
            <person name="Ho H.C."/>
            <person name="Tsai M.D."/>
            <person name="Bryant D.A."/>
            <person name="Li F.W."/>
            <person name="Ho M.C."/>
            <person name="Ho M.Y."/>
        </authorList>
    </citation>
    <scope>STRUCTURE BY ELECTRON MICROSCOPY (2.74 ANGSTROMS) IN COMPLEX WITH (2R,3E)-PHYCOCYANOBILIN</scope>
</reference>
<keyword evidence="1" id="KW-0605">Phycobilisome</keyword>
<evidence type="ECO:0000256" key="1">
    <source>
        <dbReference type="PROSITE-ProRule" id="PRU00775"/>
    </source>
</evidence>
<proteinExistence type="evidence at protein level"/>
<protein>
    <submittedName>
        <fullName evidence="3 4">CpcG</fullName>
    </submittedName>
</protein>
<dbReference type="SMR" id="A0AAJ6N6G4"/>
<keyword evidence="5 6" id="KW-0002">3D-structure</keyword>
<feature type="binding site" evidence="5">
    <location>
        <position position="103"/>
    </location>
    <ligand>
        <name>(2R,3E)-phycocyanobilin</name>
        <dbReference type="ChEBI" id="CHEBI:85275"/>
        <label>4</label>
    </ligand>
</feature>
<feature type="binding site" evidence="5 6">
    <location>
        <position position="176"/>
    </location>
    <ligand>
        <name>(2R,3E)-phycocyanobilin</name>
        <dbReference type="ChEBI" id="CHEBI:85275"/>
        <label>1</label>
    </ligand>
</feature>
<keyword evidence="1" id="KW-0042">Antenna complex</keyword>
<feature type="binding site" evidence="6">
    <location>
        <position position="103"/>
    </location>
    <ligand>
        <name>(2R,3E)-phycocyanobilin</name>
        <dbReference type="ChEBI" id="CHEBI:85275"/>
        <label>3</label>
    </ligand>
</feature>
<sequence>MGLPLLDTKYSSKPHRVASIPAVNAEDKPWVLDRYDLRDEQGLQSFIFAAYRQIFSEHLILESNRQTELESQLRNGKLLVKDFVRGLGKSEVFRRLVLEPNTNYRFVEICLKRFLGREPYNKQELIKWSIIIAEKGYHAFIDAVVDGAEYAEAFGEDTLPYQRRPLSQPFNLTTPRLADIFQDDQRSPWERYAGPKFFVGWKDTVEGYTVFGPPKPGDSKAFLDIALSIASQNVSPTRVSVWDIKIPDMTKR</sequence>
<dbReference type="InterPro" id="IPR001297">
    <property type="entry name" value="PBS_linker_dom"/>
</dbReference>
<dbReference type="GO" id="GO:0030089">
    <property type="term" value="C:phycobilisome"/>
    <property type="evidence" value="ECO:0007669"/>
    <property type="project" value="UniProtKB-UniRule"/>
</dbReference>
<feature type="binding site" evidence="6">
    <location>
        <position position="104"/>
    </location>
    <ligand>
        <name>(2R,3E)-phycocyanobilin</name>
        <dbReference type="ChEBI" id="CHEBI:85275"/>
        <label>3</label>
    </ligand>
</feature>
<dbReference type="Pfam" id="PF00427">
    <property type="entry name" value="PBS_linker_poly"/>
    <property type="match status" value="1"/>
</dbReference>
<feature type="binding site" evidence="5">
    <location>
        <position position="104"/>
    </location>
    <ligand>
        <name>(2R,3E)-phycocyanobilin</name>
        <dbReference type="ChEBI" id="CHEBI:85275"/>
        <label>4</label>
    </ligand>
</feature>
<feature type="binding site" evidence="6">
    <location>
        <position position="74"/>
    </location>
    <ligand>
        <name>(2R,3E)-phycocyanobilin</name>
        <dbReference type="ChEBI" id="CHEBI:85275"/>
        <label>2</label>
        <note>covalent</note>
    </ligand>
</feature>